<dbReference type="SUPFAM" id="SSF143597">
    <property type="entry name" value="YojJ-like"/>
    <property type="match status" value="1"/>
</dbReference>
<feature type="domain" description="DAC" evidence="1">
    <location>
        <begin position="306"/>
        <end position="470"/>
    </location>
</feature>
<dbReference type="Proteomes" id="UP000676169">
    <property type="component" value="Chromosome"/>
</dbReference>
<evidence type="ECO:0000313" key="2">
    <source>
        <dbReference type="EMBL" id="QUE52253.1"/>
    </source>
</evidence>
<dbReference type="PROSITE" id="PS51794">
    <property type="entry name" value="DAC"/>
    <property type="match status" value="1"/>
</dbReference>
<accession>A0A975PFV6</accession>
<name>A0A975PFV6_9BACT</name>
<dbReference type="InterPro" id="IPR048555">
    <property type="entry name" value="DACNH"/>
</dbReference>
<dbReference type="Gene3D" id="3.40.1700.10">
    <property type="entry name" value="DNA integrity scanning protein, DisA, N-terminal domain"/>
    <property type="match status" value="1"/>
</dbReference>
<dbReference type="InterPro" id="IPR003390">
    <property type="entry name" value="DNA_integrity_scan_DisA_N"/>
</dbReference>
<dbReference type="AlphaFoldDB" id="A0A975PFV6"/>
<dbReference type="KEGG" id="lamb:KBB96_05015"/>
<protein>
    <recommendedName>
        <fullName evidence="1">DAC domain-containing protein</fullName>
    </recommendedName>
</protein>
<dbReference type="InterPro" id="IPR036888">
    <property type="entry name" value="DNA_integrity_DisA_N_sf"/>
</dbReference>
<reference evidence="2" key="1">
    <citation type="submission" date="2021-04" db="EMBL/GenBank/DDBJ databases">
        <title>Luteolibacter sp. 32A isolated from the skin of an Anderson's salamander (Ambystoma andersonii).</title>
        <authorList>
            <person name="Spergser J."/>
            <person name="Busse H.-J."/>
        </authorList>
    </citation>
    <scope>NUCLEOTIDE SEQUENCE</scope>
    <source>
        <strain evidence="2">32A</strain>
    </source>
</reference>
<evidence type="ECO:0000313" key="3">
    <source>
        <dbReference type="Proteomes" id="UP000676169"/>
    </source>
</evidence>
<dbReference type="Pfam" id="PF21752">
    <property type="entry name" value="DACNG"/>
    <property type="match status" value="1"/>
</dbReference>
<evidence type="ECO:0000259" key="1">
    <source>
        <dbReference type="PROSITE" id="PS51794"/>
    </source>
</evidence>
<organism evidence="2 3">
    <name type="scientific">Luteolibacter ambystomatis</name>
    <dbReference type="NCBI Taxonomy" id="2824561"/>
    <lineage>
        <taxon>Bacteria</taxon>
        <taxon>Pseudomonadati</taxon>
        <taxon>Verrucomicrobiota</taxon>
        <taxon>Verrucomicrobiia</taxon>
        <taxon>Verrucomicrobiales</taxon>
        <taxon>Verrucomicrobiaceae</taxon>
        <taxon>Luteolibacter</taxon>
    </lineage>
</organism>
<gene>
    <name evidence="2" type="ORF">KBB96_05015</name>
</gene>
<keyword evidence="3" id="KW-1185">Reference proteome</keyword>
<dbReference type="InterPro" id="IPR048554">
    <property type="entry name" value="DACNG"/>
</dbReference>
<dbReference type="Pfam" id="PF21750">
    <property type="entry name" value="DACNH"/>
    <property type="match status" value="1"/>
</dbReference>
<dbReference type="EMBL" id="CP073100">
    <property type="protein sequence ID" value="QUE52253.1"/>
    <property type="molecule type" value="Genomic_DNA"/>
</dbReference>
<proteinExistence type="predicted"/>
<sequence length="552" mass="61357">MEVFLLGLLRGEDKTLHPVCLEPEECGFSPSDFLSVRADVASYLALDGERNLISTTEAGDDAIRGRRNFRAVRAAVLKALQGGFERRDRSYFFSGFAPVDQYDVGVVLSLKHKDGLEGYRLPKSHADDRFRVPLSIVEAVAEEFLQGCLESLHVPQPTLVTDWRGHREEEILRQAANRLMELPNFAAGSFEGLYGLFSACNFISSLTYEGGESVGSMIVAPAEHPNVRSTLQLVNPVRLQKYRATRKLLEIATRGDSIISDGAHVTGFGKMVGNYDQARSDLFLIRFSGHHQWELLHGDHLMMRVRQELPRLAVPPINRADFFSRFKVLIPDLSRVKVGSLFDLALSACSQRSGTILVITPSAKDEARRLAAQGTMIVPTVASSSMLDSVTSIDGAVLLDVDGVCHAIGVILDGLAVENGDSGRGARYNSTLRYIAAMREKGIACIGIVVSEDGTAEIMPRLPRQISRDLVVQKESEMDQMLGTSFDLEKGFGLIKWLDENRFYLSEIACDKANRFCVKHNEELWKDRGMQIHRVEFKRDPEMSDAFFAETP</sequence>